<feature type="binding site" evidence="11">
    <location>
        <position position="120"/>
    </location>
    <ligand>
        <name>ATP</name>
        <dbReference type="ChEBI" id="CHEBI:30616"/>
    </ligand>
</feature>
<sequence length="665" mass="74388">MSYNAYLVPPSPSTCIADPLFLVQPLLNKTDSNPAYRISSSRLASSSPLTTTSSHHPILAQLSPYPSHRANLESYKIPLEEIKRATENFSRQRCIGGGGFGAVYKGKLSQRSENRTVAIKRLGKDSDQGEHEFLNELEMISKFHHENIISFIGYCDEGGEMIIVYDYAINGSLDHHLQNRSKMGCISWTERLTICIGAARGLNYLHSGLGEHNKVIHRDVKSSNILLDENFVAKICDFGLSKSGPRNQPDTKLYTKVAGTQFYIDPTYHESRILQKESDVYSFGVVLFEVLSGMLVYHERIIEDEQQFLMNWVRRYHEMEPRMVIDPDIIDQIDSRSFDTYKEVAYQCISYNLIERPTMDVVLRRLEEALTMQMAEHSLSTPVDHSTAESLLCKLNSISTYDQWIASSEISRLTESNHENRVAFAQAGAIPLLSILLESLDSDAQENAVTSLLNLSVYEENKVSMVFCQAERAIADVLRNGSMVARENAAATLFILSVNHEKDVIFGSGEAVSALVLLLSEGTERGKRMATNALFNFCLDEDNKKMAVRAGVVPILMELLREQHGVLKDKAIAILAILSIHLEGRLAIGRAEAVPILVEIIGNGSPRNKENATLVLVELCLEDQKYLVEAQNLGAMEKIMELLEQGTNKGKGKTIKLLEKIKELD</sequence>
<comment type="catalytic activity">
    <reaction evidence="9">
        <text>L-seryl-[protein] + ATP = O-phospho-L-seryl-[protein] + ADP + H(+)</text>
        <dbReference type="Rhea" id="RHEA:17989"/>
        <dbReference type="Rhea" id="RHEA-COMP:9863"/>
        <dbReference type="Rhea" id="RHEA-COMP:11604"/>
        <dbReference type="ChEBI" id="CHEBI:15378"/>
        <dbReference type="ChEBI" id="CHEBI:29999"/>
        <dbReference type="ChEBI" id="CHEBI:30616"/>
        <dbReference type="ChEBI" id="CHEBI:83421"/>
        <dbReference type="ChEBI" id="CHEBI:456216"/>
        <dbReference type="EC" id="2.7.11.1"/>
    </reaction>
</comment>
<protein>
    <recommendedName>
        <fullName evidence="1">non-specific serine/threonine protein kinase</fullName>
        <ecNumber evidence="1">2.7.11.1</ecNumber>
    </recommendedName>
</protein>
<evidence type="ECO:0000256" key="8">
    <source>
        <dbReference type="ARBA" id="ARBA00047899"/>
    </source>
</evidence>
<evidence type="ECO:0000256" key="4">
    <source>
        <dbReference type="ARBA" id="ARBA00022737"/>
    </source>
</evidence>
<keyword evidence="7 11" id="KW-0067">ATP-binding</keyword>
<dbReference type="PANTHER" id="PTHR27003:SF359">
    <property type="entry name" value="SERINE_THREONINE-PROTEIN KINASE UNC-51-RELATED"/>
    <property type="match status" value="1"/>
</dbReference>
<accession>A0A9R1WT69</accession>
<keyword evidence="2" id="KW-0723">Serine/threonine-protein kinase</keyword>
<keyword evidence="3" id="KW-0808">Transferase</keyword>
<dbReference type="SUPFAM" id="SSF56112">
    <property type="entry name" value="Protein kinase-like (PK-like)"/>
    <property type="match status" value="1"/>
</dbReference>
<dbReference type="EMBL" id="NBSK02000001">
    <property type="protein sequence ID" value="KAJ0227648.1"/>
    <property type="molecule type" value="Genomic_DNA"/>
</dbReference>
<feature type="domain" description="Protein kinase" evidence="12">
    <location>
        <begin position="89"/>
        <end position="370"/>
    </location>
</feature>
<dbReference type="Proteomes" id="UP000235145">
    <property type="component" value="Unassembled WGS sequence"/>
</dbReference>
<dbReference type="FunFam" id="3.30.200.20:FF:000039">
    <property type="entry name" value="receptor-like protein kinase FERONIA"/>
    <property type="match status" value="1"/>
</dbReference>
<dbReference type="AlphaFoldDB" id="A0A9R1WT69"/>
<keyword evidence="5 11" id="KW-0547">Nucleotide-binding</keyword>
<proteinExistence type="predicted"/>
<dbReference type="PROSITE" id="PS00107">
    <property type="entry name" value="PROTEIN_KINASE_ATP"/>
    <property type="match status" value="1"/>
</dbReference>
<feature type="repeat" description="ARM" evidence="10">
    <location>
        <begin position="428"/>
        <end position="462"/>
    </location>
</feature>
<evidence type="ECO:0000256" key="5">
    <source>
        <dbReference type="ARBA" id="ARBA00022741"/>
    </source>
</evidence>
<dbReference type="Gene3D" id="1.10.510.10">
    <property type="entry name" value="Transferase(Phosphotransferase) domain 1"/>
    <property type="match status" value="1"/>
</dbReference>
<evidence type="ECO:0000256" key="6">
    <source>
        <dbReference type="ARBA" id="ARBA00022777"/>
    </source>
</evidence>
<dbReference type="InterPro" id="IPR016024">
    <property type="entry name" value="ARM-type_fold"/>
</dbReference>
<dbReference type="GO" id="GO:0004674">
    <property type="term" value="F:protein serine/threonine kinase activity"/>
    <property type="evidence" value="ECO:0007669"/>
    <property type="project" value="UniProtKB-KW"/>
</dbReference>
<dbReference type="PROSITE" id="PS00108">
    <property type="entry name" value="PROTEIN_KINASE_ST"/>
    <property type="match status" value="1"/>
</dbReference>
<keyword evidence="14" id="KW-1185">Reference proteome</keyword>
<evidence type="ECO:0000313" key="13">
    <source>
        <dbReference type="EMBL" id="KAJ0227648.1"/>
    </source>
</evidence>
<evidence type="ECO:0000256" key="10">
    <source>
        <dbReference type="PROSITE-ProRule" id="PRU00259"/>
    </source>
</evidence>
<dbReference type="InterPro" id="IPR000719">
    <property type="entry name" value="Prot_kinase_dom"/>
</dbReference>
<dbReference type="InterPro" id="IPR000225">
    <property type="entry name" value="Armadillo"/>
</dbReference>
<dbReference type="PROSITE" id="PS50011">
    <property type="entry name" value="PROTEIN_KINASE_DOM"/>
    <property type="match status" value="1"/>
</dbReference>
<evidence type="ECO:0000256" key="7">
    <source>
        <dbReference type="ARBA" id="ARBA00022840"/>
    </source>
</evidence>
<dbReference type="SUPFAM" id="SSF48371">
    <property type="entry name" value="ARM repeat"/>
    <property type="match status" value="1"/>
</dbReference>
<dbReference type="Pfam" id="PF07714">
    <property type="entry name" value="PK_Tyr_Ser-Thr"/>
    <property type="match status" value="1"/>
</dbReference>
<evidence type="ECO:0000256" key="2">
    <source>
        <dbReference type="ARBA" id="ARBA00022527"/>
    </source>
</evidence>
<dbReference type="GO" id="GO:0004672">
    <property type="term" value="F:protein kinase activity"/>
    <property type="evidence" value="ECO:0000318"/>
    <property type="project" value="GO_Central"/>
</dbReference>
<dbReference type="InterPro" id="IPR011009">
    <property type="entry name" value="Kinase-like_dom_sf"/>
</dbReference>
<dbReference type="GO" id="GO:0005886">
    <property type="term" value="C:plasma membrane"/>
    <property type="evidence" value="ECO:0000318"/>
    <property type="project" value="GO_Central"/>
</dbReference>
<dbReference type="FunFam" id="1.10.510.10:FF:001023">
    <property type="entry name" value="Os07g0541700 protein"/>
    <property type="match status" value="1"/>
</dbReference>
<keyword evidence="4" id="KW-0677">Repeat</keyword>
<dbReference type="SMART" id="SM00185">
    <property type="entry name" value="ARM"/>
    <property type="match status" value="4"/>
</dbReference>
<dbReference type="InterPro" id="IPR001245">
    <property type="entry name" value="Ser-Thr/Tyr_kinase_cat_dom"/>
</dbReference>
<evidence type="ECO:0000256" key="11">
    <source>
        <dbReference type="PROSITE-ProRule" id="PRU10141"/>
    </source>
</evidence>
<dbReference type="InterPro" id="IPR045272">
    <property type="entry name" value="ANXUR1/2-like"/>
</dbReference>
<comment type="catalytic activity">
    <reaction evidence="8">
        <text>L-threonyl-[protein] + ATP = O-phospho-L-threonyl-[protein] + ADP + H(+)</text>
        <dbReference type="Rhea" id="RHEA:46608"/>
        <dbReference type="Rhea" id="RHEA-COMP:11060"/>
        <dbReference type="Rhea" id="RHEA-COMP:11605"/>
        <dbReference type="ChEBI" id="CHEBI:15378"/>
        <dbReference type="ChEBI" id="CHEBI:30013"/>
        <dbReference type="ChEBI" id="CHEBI:30616"/>
        <dbReference type="ChEBI" id="CHEBI:61977"/>
        <dbReference type="ChEBI" id="CHEBI:456216"/>
        <dbReference type="EC" id="2.7.11.1"/>
    </reaction>
</comment>
<evidence type="ECO:0000256" key="9">
    <source>
        <dbReference type="ARBA" id="ARBA00048679"/>
    </source>
</evidence>
<organism evidence="13 14">
    <name type="scientific">Lactuca sativa</name>
    <name type="common">Garden lettuce</name>
    <dbReference type="NCBI Taxonomy" id="4236"/>
    <lineage>
        <taxon>Eukaryota</taxon>
        <taxon>Viridiplantae</taxon>
        <taxon>Streptophyta</taxon>
        <taxon>Embryophyta</taxon>
        <taxon>Tracheophyta</taxon>
        <taxon>Spermatophyta</taxon>
        <taxon>Magnoliopsida</taxon>
        <taxon>eudicotyledons</taxon>
        <taxon>Gunneridae</taxon>
        <taxon>Pentapetalae</taxon>
        <taxon>asterids</taxon>
        <taxon>campanulids</taxon>
        <taxon>Asterales</taxon>
        <taxon>Asteraceae</taxon>
        <taxon>Cichorioideae</taxon>
        <taxon>Cichorieae</taxon>
        <taxon>Lactucinae</taxon>
        <taxon>Lactuca</taxon>
    </lineage>
</organism>
<dbReference type="EC" id="2.7.11.1" evidence="1"/>
<dbReference type="InterPro" id="IPR017441">
    <property type="entry name" value="Protein_kinase_ATP_BS"/>
</dbReference>
<evidence type="ECO:0000256" key="1">
    <source>
        <dbReference type="ARBA" id="ARBA00012513"/>
    </source>
</evidence>
<evidence type="ECO:0000313" key="14">
    <source>
        <dbReference type="Proteomes" id="UP000235145"/>
    </source>
</evidence>
<keyword evidence="6" id="KW-0418">Kinase</keyword>
<dbReference type="InterPro" id="IPR011989">
    <property type="entry name" value="ARM-like"/>
</dbReference>
<dbReference type="PROSITE" id="PS50176">
    <property type="entry name" value="ARM_REPEAT"/>
    <property type="match status" value="1"/>
</dbReference>
<dbReference type="SMART" id="SM00220">
    <property type="entry name" value="S_TKc"/>
    <property type="match status" value="1"/>
</dbReference>
<evidence type="ECO:0000259" key="12">
    <source>
        <dbReference type="PROSITE" id="PS50011"/>
    </source>
</evidence>
<dbReference type="PANTHER" id="PTHR27003">
    <property type="entry name" value="OS07G0166700 PROTEIN"/>
    <property type="match status" value="1"/>
</dbReference>
<reference evidence="13 14" key="1">
    <citation type="journal article" date="2017" name="Nat. Commun.">
        <title>Genome assembly with in vitro proximity ligation data and whole-genome triplication in lettuce.</title>
        <authorList>
            <person name="Reyes-Chin-Wo S."/>
            <person name="Wang Z."/>
            <person name="Yang X."/>
            <person name="Kozik A."/>
            <person name="Arikit S."/>
            <person name="Song C."/>
            <person name="Xia L."/>
            <person name="Froenicke L."/>
            <person name="Lavelle D.O."/>
            <person name="Truco M.J."/>
            <person name="Xia R."/>
            <person name="Zhu S."/>
            <person name="Xu C."/>
            <person name="Xu H."/>
            <person name="Xu X."/>
            <person name="Cox K."/>
            <person name="Korf I."/>
            <person name="Meyers B.C."/>
            <person name="Michelmore R.W."/>
        </authorList>
    </citation>
    <scope>NUCLEOTIDE SEQUENCE [LARGE SCALE GENOMIC DNA]</scope>
    <source>
        <strain evidence="14">cv. Salinas</strain>
        <tissue evidence="13">Seedlings</tissue>
    </source>
</reference>
<evidence type="ECO:0000256" key="3">
    <source>
        <dbReference type="ARBA" id="ARBA00022679"/>
    </source>
</evidence>
<dbReference type="Pfam" id="PF25598">
    <property type="entry name" value="ARM_PUB"/>
    <property type="match status" value="1"/>
</dbReference>
<dbReference type="Gene3D" id="3.30.200.20">
    <property type="entry name" value="Phosphorylase Kinase, domain 1"/>
    <property type="match status" value="1"/>
</dbReference>
<dbReference type="Gene3D" id="1.25.10.10">
    <property type="entry name" value="Leucine-rich Repeat Variant"/>
    <property type="match status" value="2"/>
</dbReference>
<name>A0A9R1WT69_LACSA</name>
<dbReference type="GO" id="GO:0005524">
    <property type="term" value="F:ATP binding"/>
    <property type="evidence" value="ECO:0007669"/>
    <property type="project" value="UniProtKB-UniRule"/>
</dbReference>
<dbReference type="InterPro" id="IPR058678">
    <property type="entry name" value="ARM_PUB"/>
</dbReference>
<dbReference type="GO" id="GO:0004714">
    <property type="term" value="F:transmembrane receptor protein tyrosine kinase activity"/>
    <property type="evidence" value="ECO:0007669"/>
    <property type="project" value="InterPro"/>
</dbReference>
<gene>
    <name evidence="13" type="ORF">LSAT_V11C100035220</name>
</gene>
<comment type="caution">
    <text evidence="13">The sequence shown here is derived from an EMBL/GenBank/DDBJ whole genome shotgun (WGS) entry which is preliminary data.</text>
</comment>
<dbReference type="InterPro" id="IPR008271">
    <property type="entry name" value="Ser/Thr_kinase_AS"/>
</dbReference>